<feature type="chain" id="PRO_5035268187" evidence="1">
    <location>
        <begin position="17"/>
        <end position="303"/>
    </location>
</feature>
<gene>
    <name evidence="2" type="ORF">AFUS01_LOCUS46284</name>
</gene>
<keyword evidence="3" id="KW-1185">Reference proteome</keyword>
<dbReference type="AlphaFoldDB" id="A0A8J2MCR7"/>
<organism evidence="2 3">
    <name type="scientific">Allacma fusca</name>
    <dbReference type="NCBI Taxonomy" id="39272"/>
    <lineage>
        <taxon>Eukaryota</taxon>
        <taxon>Metazoa</taxon>
        <taxon>Ecdysozoa</taxon>
        <taxon>Arthropoda</taxon>
        <taxon>Hexapoda</taxon>
        <taxon>Collembola</taxon>
        <taxon>Symphypleona</taxon>
        <taxon>Sminthuridae</taxon>
        <taxon>Allacma</taxon>
    </lineage>
</organism>
<feature type="signal peptide" evidence="1">
    <location>
        <begin position="1"/>
        <end position="16"/>
    </location>
</feature>
<name>A0A8J2MCR7_9HEXA</name>
<dbReference type="Proteomes" id="UP000708208">
    <property type="component" value="Unassembled WGS sequence"/>
</dbReference>
<proteinExistence type="predicted"/>
<evidence type="ECO:0000256" key="1">
    <source>
        <dbReference type="SAM" id="SignalP"/>
    </source>
</evidence>
<evidence type="ECO:0000313" key="3">
    <source>
        <dbReference type="Proteomes" id="UP000708208"/>
    </source>
</evidence>
<sequence>MIWICIFALIMEIVFRAQNNVQLISSSKNTSLNQSLQLVSRAVTFNAIRPLQTPNDESSADDSLKTSNLLASRGVVYLVRNVNDGSILTASATLSANCVYQVSGVTSVRSIRQENRNWLRYTDDSRQQLTTQLWEISYTDKTLFLQPATLAVMNKWIWRESNPGKPMNGDLVSQESESMAAPQLQPLPDGRNPEYVDFSSKEATTLRKKKRGLDYHSSLAFLSQRGPAKCDLSHSKIMWKSQWEIFDLEAGSNIKGEQFQIRDIRGKCVQSGGFIGICPQRRLESDSNSSWQIHPVADLSTIP</sequence>
<dbReference type="EMBL" id="CAJVCH010571290">
    <property type="protein sequence ID" value="CAG7837126.1"/>
    <property type="molecule type" value="Genomic_DNA"/>
</dbReference>
<comment type="caution">
    <text evidence="2">The sequence shown here is derived from an EMBL/GenBank/DDBJ whole genome shotgun (WGS) entry which is preliminary data.</text>
</comment>
<protein>
    <submittedName>
        <fullName evidence="2">Uncharacterized protein</fullName>
    </submittedName>
</protein>
<keyword evidence="1" id="KW-0732">Signal</keyword>
<evidence type="ECO:0000313" key="2">
    <source>
        <dbReference type="EMBL" id="CAG7837126.1"/>
    </source>
</evidence>
<reference evidence="2" key="1">
    <citation type="submission" date="2021-06" db="EMBL/GenBank/DDBJ databases">
        <authorList>
            <person name="Hodson N. C."/>
            <person name="Mongue J. A."/>
            <person name="Jaron S. K."/>
        </authorList>
    </citation>
    <scope>NUCLEOTIDE SEQUENCE</scope>
</reference>
<accession>A0A8J2MCR7</accession>